<organism evidence="2 3">
    <name type="scientific">Acanthaster planci</name>
    <name type="common">Crown-of-thorns starfish</name>
    <dbReference type="NCBI Taxonomy" id="133434"/>
    <lineage>
        <taxon>Eukaryota</taxon>
        <taxon>Metazoa</taxon>
        <taxon>Echinodermata</taxon>
        <taxon>Eleutherozoa</taxon>
        <taxon>Asterozoa</taxon>
        <taxon>Asteroidea</taxon>
        <taxon>Valvatacea</taxon>
        <taxon>Valvatida</taxon>
        <taxon>Acanthasteridae</taxon>
        <taxon>Acanthaster</taxon>
    </lineage>
</organism>
<dbReference type="OrthoDB" id="5954088at2759"/>
<dbReference type="SUPFAM" id="SSF52058">
    <property type="entry name" value="L domain-like"/>
    <property type="match status" value="1"/>
</dbReference>
<dbReference type="InterPro" id="IPR001611">
    <property type="entry name" value="Leu-rich_rpt"/>
</dbReference>
<dbReference type="Proteomes" id="UP000694845">
    <property type="component" value="Unplaced"/>
</dbReference>
<feature type="compositionally biased region" description="Low complexity" evidence="1">
    <location>
        <begin position="864"/>
        <end position="873"/>
    </location>
</feature>
<dbReference type="PANTHER" id="PTHR46759:SF2">
    <property type="match status" value="1"/>
</dbReference>
<name>A0A8B7ZEQ1_ACAPL</name>
<feature type="region of interest" description="Disordered" evidence="1">
    <location>
        <begin position="651"/>
        <end position="691"/>
    </location>
</feature>
<accession>A0A8B7ZEQ1</accession>
<sequence>MTRRAPNYFVSVQPATRKTGRDGVGTTNTMRLTSKLVRSRSRGPLYSVEYLDLSYHGIVTIDGLKQCSRLQALSLQGNNIAIVQNLESCYSLWRLDLSNCKISNLDGLSKFIALGCLNLANNDLKWGELMKIRHMHILDLSLHGNEILEKDEYCRIHVIDSLPNVWTLDGKIVTSAERIQVQQFFQDSALSKRPVRHKLTREQFVPTPLKKIEVNGIYGERTTHFMMRFPTNGSLNVETDHRRLKYLFYCLEQDLRLEMRHRKTDQRLKIYQTHFMESLLDVRPKERDRCNVLLLLLVASLEFVLPTYLVQETLSAAKLTDVGGVETIELFLMPRDHRCQVSSLLLSAVKVDRDNKKDGGLYDRLYLCLYHAVTELYKKMHANAGVGSPQTSPRSVVATSDIKEFKSLLAAEVVQLFCIVPVFFDYVTKESGVMRLVSVATADTTIVDKVADLIERIKQQGGELRRIIEEVAEFLINALNRNTKDVLNKGIPVKSLSTYVLSTPKALPRRPQSSPVHASKYLAIGRPSPDCPPTSARTRPATAQGLRVTGLRQPQQRRQPKLGDKVLLAPQNLGFIIALPECDIALVQMDSIPDLILNLKAQAPNGSVVTSTGDVDQNYCYIDMAEVTWDAQYQYWKPVGTIGDRITIQNIDELPPANPPASPRTGNTPPHSPREDPQLPPSPAGETEDLPRSVSVLLRERLRLTPQINVVDLNVPTPIPSQARDQPSQPKERGPVQSPVSMEPPEGVLYECVKCAMEVVKSNNEGVSPGTDAEKREQEVKKERTSRREEQPSSACSLSGLTERAIDDHILEDVSEANSQTASTTRRNSFESLGENLAQQADLGETAVKPKMATGQPRATSAKSVVSDVSVSSTRSHTIEVDLRPESEMLSEYQVTRTEEWKRTSVTRPQSSKSIGPASRSSTPTRGRYREPSGSPVLVQQGTDWLAGGLNVHRIERLTNKMKVHHTPGWMEGMTGRRPQSVGPNRSRTPPRQNNRRMIKSAGMSREGSSAYTVSHQPPPSPASTDLNFPLTDLEPDYLRQARQHNFHSKPVQRSMTPPYGGPHRPPSPLSMQIK</sequence>
<dbReference type="InterPro" id="IPR032675">
    <property type="entry name" value="LRR_dom_sf"/>
</dbReference>
<dbReference type="KEGG" id="aplc:110985171"/>
<protein>
    <submittedName>
        <fullName evidence="3">Uncharacterized protein LOC110985171 isoform X1</fullName>
    </submittedName>
</protein>
<dbReference type="AlphaFoldDB" id="A0A8B7ZEQ1"/>
<feature type="compositionally biased region" description="Polar residues" evidence="1">
    <location>
        <begin position="1007"/>
        <end position="1016"/>
    </location>
</feature>
<dbReference type="PANTHER" id="PTHR46759">
    <property type="entry name" value="LEUCINE-RICH REPEAT-CONTAINING PROTEIN 72"/>
    <property type="match status" value="1"/>
</dbReference>
<feature type="compositionally biased region" description="Polar residues" evidence="1">
    <location>
        <begin position="904"/>
        <end position="925"/>
    </location>
</feature>
<feature type="compositionally biased region" description="Polar residues" evidence="1">
    <location>
        <begin position="982"/>
        <end position="993"/>
    </location>
</feature>
<keyword evidence="2" id="KW-1185">Reference proteome</keyword>
<dbReference type="GeneID" id="110985171"/>
<evidence type="ECO:0000313" key="3">
    <source>
        <dbReference type="RefSeq" id="XP_022101696.1"/>
    </source>
</evidence>
<feature type="compositionally biased region" description="Pro residues" evidence="1">
    <location>
        <begin position="1060"/>
        <end position="1069"/>
    </location>
</feature>
<proteinExistence type="predicted"/>
<feature type="region of interest" description="Disordered" evidence="1">
    <location>
        <begin position="847"/>
        <end position="940"/>
    </location>
</feature>
<feature type="region of interest" description="Disordered" evidence="1">
    <location>
        <begin position="966"/>
        <end position="1075"/>
    </location>
</feature>
<evidence type="ECO:0000256" key="1">
    <source>
        <dbReference type="SAM" id="MobiDB-lite"/>
    </source>
</evidence>
<dbReference type="InterPro" id="IPR042655">
    <property type="entry name" value="LRC72"/>
</dbReference>
<gene>
    <name evidence="3" type="primary">LOC110985171</name>
</gene>
<dbReference type="RefSeq" id="XP_022101696.1">
    <property type="nucleotide sequence ID" value="XM_022246004.1"/>
</dbReference>
<feature type="region of interest" description="Disordered" evidence="1">
    <location>
        <begin position="714"/>
        <end position="744"/>
    </location>
</feature>
<feature type="compositionally biased region" description="Basic and acidic residues" evidence="1">
    <location>
        <begin position="877"/>
        <end position="887"/>
    </location>
</feature>
<feature type="compositionally biased region" description="Basic and acidic residues" evidence="1">
    <location>
        <begin position="772"/>
        <end position="791"/>
    </location>
</feature>
<evidence type="ECO:0000313" key="2">
    <source>
        <dbReference type="Proteomes" id="UP000694845"/>
    </source>
</evidence>
<reference evidence="3" key="1">
    <citation type="submission" date="2025-08" db="UniProtKB">
        <authorList>
            <consortium name="RefSeq"/>
        </authorList>
    </citation>
    <scope>IDENTIFICATION</scope>
</reference>
<feature type="region of interest" description="Disordered" evidence="1">
    <location>
        <begin position="523"/>
        <end position="559"/>
    </location>
</feature>
<dbReference type="Gene3D" id="3.80.10.10">
    <property type="entry name" value="Ribonuclease Inhibitor"/>
    <property type="match status" value="1"/>
</dbReference>
<dbReference type="PROSITE" id="PS51450">
    <property type="entry name" value="LRR"/>
    <property type="match status" value="2"/>
</dbReference>
<feature type="region of interest" description="Disordered" evidence="1">
    <location>
        <begin position="763"/>
        <end position="802"/>
    </location>
</feature>